<dbReference type="Gene3D" id="1.10.10.10">
    <property type="entry name" value="Winged helix-like DNA-binding domain superfamily/Winged helix DNA-binding domain"/>
    <property type="match status" value="1"/>
</dbReference>
<dbReference type="PROSITE" id="PS00894">
    <property type="entry name" value="HTH_DEOR_1"/>
    <property type="match status" value="1"/>
</dbReference>
<comment type="caution">
    <text evidence="5">The sequence shown here is derived from an EMBL/GenBank/DDBJ whole genome shotgun (WGS) entry which is preliminary data.</text>
</comment>
<protein>
    <recommendedName>
        <fullName evidence="4">HTH deoR-type domain-containing protein</fullName>
    </recommendedName>
</protein>
<organism evidence="5 6">
    <name type="scientific">Agromyces bauzanensis</name>
    <dbReference type="NCBI Taxonomy" id="1308924"/>
    <lineage>
        <taxon>Bacteria</taxon>
        <taxon>Bacillati</taxon>
        <taxon>Actinomycetota</taxon>
        <taxon>Actinomycetes</taxon>
        <taxon>Micrococcales</taxon>
        <taxon>Microbacteriaceae</taxon>
        <taxon>Agromyces</taxon>
    </lineage>
</organism>
<dbReference type="GO" id="GO:0003677">
    <property type="term" value="F:DNA binding"/>
    <property type="evidence" value="ECO:0007669"/>
    <property type="project" value="UniProtKB-KW"/>
</dbReference>
<dbReference type="InterPro" id="IPR036388">
    <property type="entry name" value="WH-like_DNA-bd_sf"/>
</dbReference>
<dbReference type="InterPro" id="IPR001034">
    <property type="entry name" value="DeoR_HTH"/>
</dbReference>
<dbReference type="PROSITE" id="PS52050">
    <property type="entry name" value="WYL"/>
    <property type="match status" value="1"/>
</dbReference>
<evidence type="ECO:0000259" key="4">
    <source>
        <dbReference type="PROSITE" id="PS51000"/>
    </source>
</evidence>
<evidence type="ECO:0000313" key="5">
    <source>
        <dbReference type="EMBL" id="GGJ80161.1"/>
    </source>
</evidence>
<proteinExistence type="predicted"/>
<dbReference type="Pfam" id="PF08279">
    <property type="entry name" value="HTH_11"/>
    <property type="match status" value="1"/>
</dbReference>
<feature type="domain" description="HTH deoR-type" evidence="4">
    <location>
        <begin position="13"/>
        <end position="79"/>
    </location>
</feature>
<dbReference type="PANTHER" id="PTHR34580">
    <property type="match status" value="1"/>
</dbReference>
<dbReference type="InterPro" id="IPR013196">
    <property type="entry name" value="HTH_11"/>
</dbReference>
<dbReference type="AlphaFoldDB" id="A0A917URM5"/>
<accession>A0A917URM5</accession>
<dbReference type="PROSITE" id="PS51000">
    <property type="entry name" value="HTH_DEOR_2"/>
    <property type="match status" value="1"/>
</dbReference>
<reference evidence="5" key="2">
    <citation type="submission" date="2020-09" db="EMBL/GenBank/DDBJ databases">
        <authorList>
            <person name="Sun Q."/>
            <person name="Zhou Y."/>
        </authorList>
    </citation>
    <scope>NUCLEOTIDE SEQUENCE</scope>
    <source>
        <strain evidence="5">CGMCC 1.8984</strain>
    </source>
</reference>
<evidence type="ECO:0000256" key="2">
    <source>
        <dbReference type="ARBA" id="ARBA00023125"/>
    </source>
</evidence>
<keyword evidence="2" id="KW-0238">DNA-binding</keyword>
<dbReference type="InterPro" id="IPR036390">
    <property type="entry name" value="WH_DNA-bd_sf"/>
</dbReference>
<evidence type="ECO:0000256" key="1">
    <source>
        <dbReference type="ARBA" id="ARBA00023015"/>
    </source>
</evidence>
<dbReference type="Proteomes" id="UP000636956">
    <property type="component" value="Unassembled WGS sequence"/>
</dbReference>
<evidence type="ECO:0000256" key="3">
    <source>
        <dbReference type="ARBA" id="ARBA00023163"/>
    </source>
</evidence>
<dbReference type="PANTHER" id="PTHR34580:SF3">
    <property type="entry name" value="PROTEIN PAFB"/>
    <property type="match status" value="1"/>
</dbReference>
<keyword evidence="1" id="KW-0805">Transcription regulation</keyword>
<dbReference type="InterPro" id="IPR018356">
    <property type="entry name" value="Tscrpt_reg_HTH_DeoR_CS"/>
</dbReference>
<evidence type="ECO:0000313" key="6">
    <source>
        <dbReference type="Proteomes" id="UP000636956"/>
    </source>
</evidence>
<dbReference type="SUPFAM" id="SSF46785">
    <property type="entry name" value="Winged helix' DNA-binding domain"/>
    <property type="match status" value="1"/>
</dbReference>
<dbReference type="EMBL" id="BMMD01000009">
    <property type="protein sequence ID" value="GGJ80161.1"/>
    <property type="molecule type" value="Genomic_DNA"/>
</dbReference>
<reference evidence="5" key="1">
    <citation type="journal article" date="2014" name="Int. J. Syst. Evol. Microbiol.">
        <title>Complete genome sequence of Corynebacterium casei LMG S-19264T (=DSM 44701T), isolated from a smear-ripened cheese.</title>
        <authorList>
            <consortium name="US DOE Joint Genome Institute (JGI-PGF)"/>
            <person name="Walter F."/>
            <person name="Albersmeier A."/>
            <person name="Kalinowski J."/>
            <person name="Ruckert C."/>
        </authorList>
    </citation>
    <scope>NUCLEOTIDE SEQUENCE</scope>
    <source>
        <strain evidence="5">CGMCC 1.8984</strain>
    </source>
</reference>
<keyword evidence="3" id="KW-0804">Transcription</keyword>
<keyword evidence="6" id="KW-1185">Reference proteome</keyword>
<name>A0A917URM5_9MICO</name>
<dbReference type="Pfam" id="PF13280">
    <property type="entry name" value="WYL"/>
    <property type="match status" value="1"/>
</dbReference>
<dbReference type="InterPro" id="IPR026881">
    <property type="entry name" value="WYL_dom"/>
</dbReference>
<dbReference type="InterPro" id="IPR051534">
    <property type="entry name" value="CBASS_pafABC_assoc_protein"/>
</dbReference>
<dbReference type="GO" id="GO:0003700">
    <property type="term" value="F:DNA-binding transcription factor activity"/>
    <property type="evidence" value="ECO:0007669"/>
    <property type="project" value="InterPro"/>
</dbReference>
<gene>
    <name evidence="5" type="ORF">GCM10011372_18210</name>
</gene>
<sequence>MSYGMGGHRHTSRAERLEVLKSLLGGRDHATVAELASELDVSVRTLHRDLAFLRDQGIPVDGDRGRGGGLRLEHGWSLGRVHLNELEAIGLLVSLTVAEKVGSPTLLGDTRAIARKIATSFAPAQARRIRAVRSRILVGSHASGAVLASHAAPPDSVTGPLLDAFANRRIAIIRYQDQQASITDREIELQYPYYSVPVWYVLAWDRLRDDVRTFRIDRIRDIRLLPDQFGLRRDDQFLAAGEATARAL</sequence>